<gene>
    <name evidence="1" type="ORF">BTO16_06545</name>
</gene>
<dbReference type="InterPro" id="IPR021471">
    <property type="entry name" value="DUF3124"/>
</dbReference>
<keyword evidence="2" id="KW-1185">Reference proteome</keyword>
<evidence type="ECO:0000313" key="2">
    <source>
        <dbReference type="Proteomes" id="UP000239068"/>
    </source>
</evidence>
<dbReference type="Proteomes" id="UP000239068">
    <property type="component" value="Unassembled WGS sequence"/>
</dbReference>
<comment type="caution">
    <text evidence="1">The sequence shown here is derived from an EMBL/GenBank/DDBJ whole genome shotgun (WGS) entry which is preliminary data.</text>
</comment>
<organism evidence="1 2">
    <name type="scientific">Polaribacter glomeratus</name>
    <dbReference type="NCBI Taxonomy" id="102"/>
    <lineage>
        <taxon>Bacteria</taxon>
        <taxon>Pseudomonadati</taxon>
        <taxon>Bacteroidota</taxon>
        <taxon>Flavobacteriia</taxon>
        <taxon>Flavobacteriales</taxon>
        <taxon>Flavobacteriaceae</taxon>
    </lineage>
</organism>
<reference evidence="1 2" key="1">
    <citation type="submission" date="2016-12" db="EMBL/GenBank/DDBJ databases">
        <title>Trade-off between light-utilization and light-protection in marine flavobacteria.</title>
        <authorList>
            <person name="Kumagai Y."/>
            <person name="Yoshizawa S."/>
            <person name="Kogure K."/>
            <person name="Iwasaki W."/>
        </authorList>
    </citation>
    <scope>NUCLEOTIDE SEQUENCE [LARGE SCALE GENOMIC DNA]</scope>
    <source>
        <strain evidence="1 2">ATCC 43844</strain>
    </source>
</reference>
<proteinExistence type="predicted"/>
<dbReference type="AlphaFoldDB" id="A0A2S7WXG6"/>
<evidence type="ECO:0000313" key="1">
    <source>
        <dbReference type="EMBL" id="PQJ82253.1"/>
    </source>
</evidence>
<dbReference type="PROSITE" id="PS51257">
    <property type="entry name" value="PROKAR_LIPOPROTEIN"/>
    <property type="match status" value="1"/>
</dbReference>
<accession>A0A2S7WXG6</accession>
<dbReference type="Pfam" id="PF11322">
    <property type="entry name" value="DUF3124"/>
    <property type="match status" value="1"/>
</dbReference>
<evidence type="ECO:0008006" key="3">
    <source>
        <dbReference type="Google" id="ProtNLM"/>
    </source>
</evidence>
<protein>
    <recommendedName>
        <fullName evidence="3">DUF3124 domain-containing protein</fullName>
    </recommendedName>
</protein>
<sequence>MKKMKYTSTILKTVLLVFIFISCENKNPNIIKSGVDELESLELGHPIDKNQMKYNDTIYVPIYSNIYVTRVNQKCLLAATLSIRNTSYSDSLFVTKIDYFNTEGVLVKNYLHNSISLPPMASINYVIEKEDDTGGSGANFIVELSGKNKHVKPIIQAIMIGENGTNQGFAFSTDGYSIKRSKDIE</sequence>
<dbReference type="EMBL" id="MSCM01000001">
    <property type="protein sequence ID" value="PQJ82253.1"/>
    <property type="molecule type" value="Genomic_DNA"/>
</dbReference>
<name>A0A2S7WXG6_9FLAO</name>